<comment type="function">
    <text evidence="7">Catalyzes the transfer of the enolpyruvyl moiety of phosphoenolpyruvate (PEP) to the 5-hydroxyl of shikimate-3-phosphate (S3P) to produce enolpyruvyl shikimate-3-phosphate and inorganic phosphate.</text>
</comment>
<dbReference type="SUPFAM" id="SSF55205">
    <property type="entry name" value="EPT/RTPC-like"/>
    <property type="match status" value="1"/>
</dbReference>
<dbReference type="GO" id="GO:0009073">
    <property type="term" value="P:aromatic amino acid family biosynthetic process"/>
    <property type="evidence" value="ECO:0007669"/>
    <property type="project" value="UniProtKB-KW"/>
</dbReference>
<dbReference type="PANTHER" id="PTHR21090:SF5">
    <property type="entry name" value="PENTAFUNCTIONAL AROM POLYPEPTIDE"/>
    <property type="match status" value="1"/>
</dbReference>
<evidence type="ECO:0000256" key="1">
    <source>
        <dbReference type="ARBA" id="ARBA00004811"/>
    </source>
</evidence>
<dbReference type="FunCoup" id="A0A1Q6DVX1">
    <property type="interactions" value="121"/>
</dbReference>
<dbReference type="InterPro" id="IPR036968">
    <property type="entry name" value="Enolpyruvate_Tfrase_sf"/>
</dbReference>
<dbReference type="EMBL" id="MSDW01000001">
    <property type="protein sequence ID" value="OKY78515.1"/>
    <property type="molecule type" value="Genomic_DNA"/>
</dbReference>
<dbReference type="AlphaFoldDB" id="A0A1Q6DVX1"/>
<sequence length="430" mass="46318">MDWVVFVGVEIKGTKDVGGVVDAPPSKSYSHRAVFVAAMSGGRSKIFNPLISRDIEATINGLRELGAKIDRFERGYLAVEGFGNKPKPPSDVVDLMNSGTSMRFLMGVGCHLGEGALILTGDQSLRERPNQPLIDSLNELGGRVFSSRSNGKLPIVVKGKLKGGPTSITGQVSSQFISSLLLCSPIAEEGVSINLLDGMKSSPYIDMTREVMEEAGISFKDDLEIRGNQSYTPINYSVPGDFSSAANLLALGALSDGKVVVKNLKETQQGDKVILDVLEEFGADVSWEGSNVVVHGDNLEGITYDASNTPDLVPVISILGAFASGETRITNVEHARYKETDRISAMSTELQKMGAEVIEKRDGLIIRDSKLRGTKLSGHEDHRIVMALTLAAAFASGKSIITDEEYVKISFPGFFEKISQLGVECVRSKK</sequence>
<evidence type="ECO:0000256" key="7">
    <source>
        <dbReference type="HAMAP-Rule" id="MF_00210"/>
    </source>
</evidence>
<dbReference type="PIRSF" id="PIRSF000505">
    <property type="entry name" value="EPSPS"/>
    <property type="match status" value="1"/>
</dbReference>
<reference evidence="9" key="1">
    <citation type="submission" date="2016-12" db="EMBL/GenBank/DDBJ databases">
        <title>Discovery of methanogenic haloarchaea.</title>
        <authorList>
            <person name="Sorokin D.Y."/>
            <person name="Makarova K.S."/>
            <person name="Abbas B."/>
            <person name="Ferrer M."/>
            <person name="Golyshin P.N."/>
        </authorList>
    </citation>
    <scope>NUCLEOTIDE SEQUENCE [LARGE SCALE GENOMIC DNA]</scope>
    <source>
        <strain evidence="9">HMET1</strain>
    </source>
</reference>
<evidence type="ECO:0000256" key="6">
    <source>
        <dbReference type="ARBA" id="ARBA00044633"/>
    </source>
</evidence>
<feature type="binding site" evidence="7">
    <location>
        <position position="342"/>
    </location>
    <ligand>
        <name>phosphoenolpyruvate</name>
        <dbReference type="ChEBI" id="CHEBI:58702"/>
    </ligand>
</feature>
<comment type="similarity">
    <text evidence="2 7">Belongs to the EPSP synthase family.</text>
</comment>
<dbReference type="PROSITE" id="PS00885">
    <property type="entry name" value="EPSP_SYNTHASE_2"/>
    <property type="match status" value="1"/>
</dbReference>
<accession>A0A1Q6DVX1</accession>
<proteinExistence type="inferred from homology"/>
<dbReference type="GO" id="GO:0009423">
    <property type="term" value="P:chorismate biosynthetic process"/>
    <property type="evidence" value="ECO:0007669"/>
    <property type="project" value="UniProtKB-UniRule"/>
</dbReference>
<feature type="binding site" evidence="7">
    <location>
        <position position="175"/>
    </location>
    <ligand>
        <name>phosphoenolpyruvate</name>
        <dbReference type="ChEBI" id="CHEBI:58702"/>
    </ligand>
</feature>
<evidence type="ECO:0000313" key="9">
    <source>
        <dbReference type="EMBL" id="OKY78515.1"/>
    </source>
</evidence>
<evidence type="ECO:0000256" key="2">
    <source>
        <dbReference type="ARBA" id="ARBA00009948"/>
    </source>
</evidence>
<dbReference type="UniPathway" id="UPA00053">
    <property type="reaction ID" value="UER00089"/>
</dbReference>
<feature type="binding site" evidence="7">
    <location>
        <position position="27"/>
    </location>
    <ligand>
        <name>phosphoenolpyruvate</name>
        <dbReference type="ChEBI" id="CHEBI:58702"/>
    </ligand>
</feature>
<keyword evidence="7" id="KW-0963">Cytoplasm</keyword>
<feature type="binding site" evidence="7">
    <location>
        <position position="201"/>
    </location>
    <ligand>
        <name>3-phosphoshikimate</name>
        <dbReference type="ChEBI" id="CHEBI:145989"/>
    </ligand>
</feature>
<protein>
    <recommendedName>
        <fullName evidence="7">3-phosphoshikimate 1-carboxyvinyltransferase</fullName>
        <ecNumber evidence="7">2.5.1.19</ecNumber>
    </recommendedName>
    <alternativeName>
        <fullName evidence="7">5-enolpyruvylshikimate-3-phosphate synthase</fullName>
        <shortName evidence="7">EPSP synthase</shortName>
        <shortName evidence="7">EPSPS</shortName>
    </alternativeName>
</protein>
<keyword evidence="3 7" id="KW-0028">Amino-acid biosynthesis</keyword>
<feature type="binding site" evidence="7">
    <location>
        <position position="99"/>
    </location>
    <ligand>
        <name>phosphoenolpyruvate</name>
        <dbReference type="ChEBI" id="CHEBI:58702"/>
    </ligand>
</feature>
<dbReference type="NCBIfam" id="TIGR01356">
    <property type="entry name" value="aroA"/>
    <property type="match status" value="1"/>
</dbReference>
<evidence type="ECO:0000313" key="10">
    <source>
        <dbReference type="Proteomes" id="UP000185744"/>
    </source>
</evidence>
<comment type="caution">
    <text evidence="7">Lacks conserved residue(s) required for the propagation of feature annotation.</text>
</comment>
<name>A0A1Q6DVX1_METT1</name>
<dbReference type="InterPro" id="IPR013792">
    <property type="entry name" value="RNA3'P_cycl/enolpyr_Trfase_a/b"/>
</dbReference>
<feature type="binding site" evidence="7">
    <location>
        <position position="128"/>
    </location>
    <ligand>
        <name>phosphoenolpyruvate</name>
        <dbReference type="ChEBI" id="CHEBI:58702"/>
    </ligand>
</feature>
<dbReference type="PANTHER" id="PTHR21090">
    <property type="entry name" value="AROM/DEHYDROQUINATE SYNTHASE"/>
    <property type="match status" value="1"/>
</dbReference>
<comment type="subunit">
    <text evidence="7">Monomer.</text>
</comment>
<feature type="binding site" evidence="7">
    <location>
        <position position="311"/>
    </location>
    <ligand>
        <name>3-phosphoshikimate</name>
        <dbReference type="ChEBI" id="CHEBI:145989"/>
    </ligand>
</feature>
<dbReference type="Gene3D" id="3.65.10.10">
    <property type="entry name" value="Enolpyruvate transferase domain"/>
    <property type="match status" value="2"/>
</dbReference>
<feature type="active site" description="Proton acceptor" evidence="7">
    <location>
        <position position="311"/>
    </location>
</feature>
<feature type="binding site" evidence="7">
    <location>
        <position position="32"/>
    </location>
    <ligand>
        <name>3-phosphoshikimate</name>
        <dbReference type="ChEBI" id="CHEBI:145989"/>
    </ligand>
</feature>
<dbReference type="STRING" id="1903181.BTN85_1008"/>
<dbReference type="InterPro" id="IPR006264">
    <property type="entry name" value="EPSP_synthase"/>
</dbReference>
<feature type="binding site" evidence="7">
    <location>
        <position position="338"/>
    </location>
    <ligand>
        <name>3-phosphoshikimate</name>
        <dbReference type="ChEBI" id="CHEBI:145989"/>
    </ligand>
</feature>
<evidence type="ECO:0000256" key="5">
    <source>
        <dbReference type="ARBA" id="ARBA00023141"/>
    </source>
</evidence>
<dbReference type="EC" id="2.5.1.19" evidence="7"/>
<dbReference type="InParanoid" id="A0A1Q6DVX1"/>
<feature type="binding site" evidence="7">
    <location>
        <position position="173"/>
    </location>
    <ligand>
        <name>3-phosphoshikimate</name>
        <dbReference type="ChEBI" id="CHEBI:145989"/>
    </ligand>
</feature>
<dbReference type="GO" id="GO:0003866">
    <property type="term" value="F:3-phosphoshikimate 1-carboxyvinyltransferase activity"/>
    <property type="evidence" value="ECO:0007669"/>
    <property type="project" value="UniProtKB-UniRule"/>
</dbReference>
<comment type="pathway">
    <text evidence="1">Metabolic intermediate biosynthesis; chorismate biosynthesis; chorismate from D-erythrose 4-phosphate and phosphoenolpyruvate: step 6/7.</text>
</comment>
<dbReference type="CDD" id="cd01556">
    <property type="entry name" value="EPSP_synthase"/>
    <property type="match status" value="1"/>
</dbReference>
<feature type="binding site" evidence="7">
    <location>
        <position position="27"/>
    </location>
    <ligand>
        <name>3-phosphoshikimate</name>
        <dbReference type="ChEBI" id="CHEBI:145989"/>
    </ligand>
</feature>
<evidence type="ECO:0000256" key="3">
    <source>
        <dbReference type="ARBA" id="ARBA00022605"/>
    </source>
</evidence>
<dbReference type="InterPro" id="IPR023193">
    <property type="entry name" value="EPSP_synthase_CS"/>
</dbReference>
<comment type="caution">
    <text evidence="9">The sequence shown here is derived from an EMBL/GenBank/DDBJ whole genome shotgun (WGS) entry which is preliminary data.</text>
</comment>
<comment type="catalytic activity">
    <reaction evidence="6">
        <text>3-phosphoshikimate + phosphoenolpyruvate = 5-O-(1-carboxyvinyl)-3-phosphoshikimate + phosphate</text>
        <dbReference type="Rhea" id="RHEA:21256"/>
        <dbReference type="ChEBI" id="CHEBI:43474"/>
        <dbReference type="ChEBI" id="CHEBI:57701"/>
        <dbReference type="ChEBI" id="CHEBI:58702"/>
        <dbReference type="ChEBI" id="CHEBI:145989"/>
        <dbReference type="EC" id="2.5.1.19"/>
    </reaction>
    <physiologicalReaction direction="left-to-right" evidence="6">
        <dbReference type="Rhea" id="RHEA:21257"/>
    </physiologicalReaction>
</comment>
<feature type="binding site" evidence="7">
    <location>
        <position position="28"/>
    </location>
    <ligand>
        <name>3-phosphoshikimate</name>
        <dbReference type="ChEBI" id="CHEBI:145989"/>
    </ligand>
</feature>
<dbReference type="InterPro" id="IPR001986">
    <property type="entry name" value="Enolpyruvate_Tfrase_dom"/>
</dbReference>
<feature type="domain" description="Enolpyruvate transferase" evidence="8">
    <location>
        <begin position="12"/>
        <end position="418"/>
    </location>
</feature>
<dbReference type="GO" id="GO:0005737">
    <property type="term" value="C:cytoplasm"/>
    <property type="evidence" value="ECO:0007669"/>
    <property type="project" value="UniProtKB-SubCell"/>
</dbReference>
<keyword evidence="5 7" id="KW-0057">Aromatic amino acid biosynthesis</keyword>
<dbReference type="Proteomes" id="UP000185744">
    <property type="component" value="Unassembled WGS sequence"/>
</dbReference>
<keyword evidence="4 7" id="KW-0808">Transferase</keyword>
<dbReference type="Pfam" id="PF00275">
    <property type="entry name" value="EPSP_synthase"/>
    <property type="match status" value="1"/>
</dbReference>
<feature type="binding site" evidence="7">
    <location>
        <position position="175"/>
    </location>
    <ligand>
        <name>3-phosphoshikimate</name>
        <dbReference type="ChEBI" id="CHEBI:145989"/>
    </ligand>
</feature>
<feature type="binding site" evidence="7">
    <location>
        <position position="174"/>
    </location>
    <ligand>
        <name>3-phosphoshikimate</name>
        <dbReference type="ChEBI" id="CHEBI:145989"/>
    </ligand>
</feature>
<comment type="subcellular location">
    <subcellularLocation>
        <location evidence="7">Cytoplasm</location>
    </subcellularLocation>
</comment>
<organism evidence="9 10">
    <name type="scientific">Methanohalarchaeum thermophilum</name>
    <dbReference type="NCBI Taxonomy" id="1903181"/>
    <lineage>
        <taxon>Archaea</taxon>
        <taxon>Methanobacteriati</taxon>
        <taxon>Methanobacteriota</taxon>
        <taxon>Methanonatronarchaeia</taxon>
        <taxon>Methanonatronarchaeales</taxon>
        <taxon>Methanonatronarchaeaceae</taxon>
        <taxon>Candidatus Methanohalarchaeum</taxon>
    </lineage>
</organism>
<dbReference type="HAMAP" id="MF_00210">
    <property type="entry name" value="EPSP_synth"/>
    <property type="match status" value="1"/>
</dbReference>
<keyword evidence="10" id="KW-1185">Reference proteome</keyword>
<feature type="binding site" evidence="7">
    <location>
        <position position="383"/>
    </location>
    <ligand>
        <name>phosphoenolpyruvate</name>
        <dbReference type="ChEBI" id="CHEBI:58702"/>
    </ligand>
</feature>
<evidence type="ECO:0000259" key="8">
    <source>
        <dbReference type="Pfam" id="PF00275"/>
    </source>
</evidence>
<gene>
    <name evidence="7" type="primary">aroA</name>
    <name evidence="9" type="ORF">BTN85_1008</name>
</gene>
<evidence type="ECO:0000256" key="4">
    <source>
        <dbReference type="ARBA" id="ARBA00022679"/>
    </source>
</evidence>
<dbReference type="GO" id="GO:0008652">
    <property type="term" value="P:amino acid biosynthetic process"/>
    <property type="evidence" value="ECO:0007669"/>
    <property type="project" value="UniProtKB-KW"/>
</dbReference>